<dbReference type="PATRIC" id="fig|742817.3.peg.2543"/>
<dbReference type="GeneID" id="98069916"/>
<comment type="caution">
    <text evidence="1">The sequence shown here is derived from an EMBL/GenBank/DDBJ whole genome shotgun (WGS) entry which is preliminary data.</text>
</comment>
<sequence>MSIYTDKIARLVWLIEQLKRYSFDDLLDLLEVAHVEYILDIPEIADRNWEKDHSLYQKTFLRFLNICISTYEKALKQLKEKQAH</sequence>
<organism evidence="1 2">
    <name type="scientific">Odoribacter laneus YIT 12061</name>
    <dbReference type="NCBI Taxonomy" id="742817"/>
    <lineage>
        <taxon>Bacteria</taxon>
        <taxon>Pseudomonadati</taxon>
        <taxon>Bacteroidota</taxon>
        <taxon>Bacteroidia</taxon>
        <taxon>Bacteroidales</taxon>
        <taxon>Odoribacteraceae</taxon>
        <taxon>Odoribacter</taxon>
    </lineage>
</organism>
<evidence type="ECO:0000313" key="1">
    <source>
        <dbReference type="EMBL" id="EHP46759.1"/>
    </source>
</evidence>
<reference evidence="1 2" key="1">
    <citation type="submission" date="2012-01" db="EMBL/GenBank/DDBJ databases">
        <title>The Genome Sequence of Odoribacter laneus YIT 12061.</title>
        <authorList>
            <consortium name="The Broad Institute Genome Sequencing Platform"/>
            <person name="Earl A."/>
            <person name="Ward D."/>
            <person name="Feldgarden M."/>
            <person name="Gevers D."/>
            <person name="Morotomi M."/>
            <person name="Young S.K."/>
            <person name="Zeng Q."/>
            <person name="Gargeya S."/>
            <person name="Fitzgerald M."/>
            <person name="Haas B."/>
            <person name="Abouelleil A."/>
            <person name="Alvarado L."/>
            <person name="Arachchi H.M."/>
            <person name="Berlin A."/>
            <person name="Chapman S.B."/>
            <person name="Gearin G."/>
            <person name="Goldberg J."/>
            <person name="Griggs A."/>
            <person name="Gujja S."/>
            <person name="Hansen M."/>
            <person name="Heiman D."/>
            <person name="Howarth C."/>
            <person name="Larimer J."/>
            <person name="Lui A."/>
            <person name="MacDonald P.J.P."/>
            <person name="McCowen C."/>
            <person name="Montmayeur A."/>
            <person name="Murphy C."/>
            <person name="Neiman D."/>
            <person name="Pearson M."/>
            <person name="Priest M."/>
            <person name="Roberts A."/>
            <person name="Saif S."/>
            <person name="Shea T."/>
            <person name="Sisk P."/>
            <person name="Stolte C."/>
            <person name="Sykes S."/>
            <person name="Wortman J."/>
            <person name="Nusbaum C."/>
            <person name="Birren B."/>
        </authorList>
    </citation>
    <scope>NUCLEOTIDE SEQUENCE [LARGE SCALE GENOMIC DNA]</scope>
    <source>
        <strain evidence="1 2">YIT 12061</strain>
    </source>
</reference>
<accession>H1DIZ7</accession>
<protein>
    <submittedName>
        <fullName evidence="1">Uncharacterized protein</fullName>
    </submittedName>
</protein>
<dbReference type="HOGENOM" id="CLU_2524273_0_0_10"/>
<keyword evidence="2" id="KW-1185">Reference proteome</keyword>
<dbReference type="STRING" id="742817.HMPREF9449_02376"/>
<name>H1DIZ7_9BACT</name>
<dbReference type="EMBL" id="ADMC01000025">
    <property type="protein sequence ID" value="EHP46759.1"/>
    <property type="molecule type" value="Genomic_DNA"/>
</dbReference>
<proteinExistence type="predicted"/>
<evidence type="ECO:0000313" key="2">
    <source>
        <dbReference type="Proteomes" id="UP000004892"/>
    </source>
</evidence>
<dbReference type="AlphaFoldDB" id="H1DIZ7"/>
<dbReference type="Proteomes" id="UP000004892">
    <property type="component" value="Unassembled WGS sequence"/>
</dbReference>
<dbReference type="RefSeq" id="WP_009137522.1">
    <property type="nucleotide sequence ID" value="NZ_JH594596.1"/>
</dbReference>
<gene>
    <name evidence="1" type="ORF">HMPREF9449_02376</name>
</gene>